<dbReference type="InterPro" id="IPR006597">
    <property type="entry name" value="Sel1-like"/>
</dbReference>
<dbReference type="SMART" id="SM00671">
    <property type="entry name" value="SEL1"/>
    <property type="match status" value="2"/>
</dbReference>
<dbReference type="AlphaFoldDB" id="A0A6M0JZQ3"/>
<dbReference type="GO" id="GO:0000270">
    <property type="term" value="P:peptidoglycan metabolic process"/>
    <property type="evidence" value="ECO:0007669"/>
    <property type="project" value="InterPro"/>
</dbReference>
<dbReference type="EMBL" id="JAAIJQ010000040">
    <property type="protein sequence ID" value="NEV63018.1"/>
    <property type="molecule type" value="Genomic_DNA"/>
</dbReference>
<dbReference type="GO" id="GO:0016020">
    <property type="term" value="C:membrane"/>
    <property type="evidence" value="ECO:0007669"/>
    <property type="project" value="InterPro"/>
</dbReference>
<feature type="chain" id="PRO_5026653173" evidence="3">
    <location>
        <begin position="25"/>
        <end position="336"/>
    </location>
</feature>
<evidence type="ECO:0000256" key="1">
    <source>
        <dbReference type="ARBA" id="ARBA00007734"/>
    </source>
</evidence>
<evidence type="ECO:0000313" key="5">
    <source>
        <dbReference type="EMBL" id="NEV63018.1"/>
    </source>
</evidence>
<accession>A0A6M0JZQ3</accession>
<dbReference type="PROSITE" id="PS00922">
    <property type="entry name" value="TRANSGLYCOSYLASE"/>
    <property type="match status" value="1"/>
</dbReference>
<protein>
    <submittedName>
        <fullName evidence="5">Lytic transglycosylase domain-containing protein</fullName>
    </submittedName>
</protein>
<dbReference type="PANTHER" id="PTHR37423:SF2">
    <property type="entry name" value="MEMBRANE-BOUND LYTIC MUREIN TRANSGLYCOSYLASE C"/>
    <property type="match status" value="1"/>
</dbReference>
<dbReference type="Gene3D" id="1.10.530.10">
    <property type="match status" value="1"/>
</dbReference>
<dbReference type="Proteomes" id="UP000483379">
    <property type="component" value="Unassembled WGS sequence"/>
</dbReference>
<gene>
    <name evidence="5" type="ORF">G3446_14170</name>
</gene>
<dbReference type="Pfam" id="PF01464">
    <property type="entry name" value="SLT"/>
    <property type="match status" value="1"/>
</dbReference>
<reference evidence="5 6" key="1">
    <citation type="submission" date="2020-02" db="EMBL/GenBank/DDBJ databases">
        <title>Genome sequences of Thiorhodococcus mannitoliphagus and Thiorhodococcus minor, purple sulfur photosynthetic bacteria in the gammaproteobacterial family, Chromatiaceae.</title>
        <authorList>
            <person name="Aviles F.A."/>
            <person name="Meyer T.E."/>
            <person name="Kyndt J.A."/>
        </authorList>
    </citation>
    <scope>NUCLEOTIDE SEQUENCE [LARGE SCALE GENOMIC DNA]</scope>
    <source>
        <strain evidence="5 6">DSM 11518</strain>
    </source>
</reference>
<feature type="signal peptide" evidence="3">
    <location>
        <begin position="1"/>
        <end position="24"/>
    </location>
</feature>
<feature type="region of interest" description="Disordered" evidence="2">
    <location>
        <begin position="308"/>
        <end position="336"/>
    </location>
</feature>
<evidence type="ECO:0000313" key="6">
    <source>
        <dbReference type="Proteomes" id="UP000483379"/>
    </source>
</evidence>
<dbReference type="RefSeq" id="WP_164453484.1">
    <property type="nucleotide sequence ID" value="NZ_JAAIJQ010000040.1"/>
</dbReference>
<evidence type="ECO:0000259" key="4">
    <source>
        <dbReference type="Pfam" id="PF01464"/>
    </source>
</evidence>
<sequence>MALSRGLAVLFASALLITTFAASAAQPLFQQLLLTEDADILLEWGKRYLHGVLAPQEIDRAIELYCAAARLGSTEASYRLGEIYSRTLTGKTDEVLAAGWLTQASVAGSSSAARLLSQWDLTQVDVAVEPACVLSPAMIDRKVPRASPSATKTLIASQSKPLPAVKGPRSPARRDVERLVHEIAPTYRLNPALVLAVIQVESNFNAKAKSPKQAQGLMQLIPATAKRFGVADPWDPRQNLRGGMAYLRWLLDHFDGDLRLALAGYNAGENAVRKHGGVPPYKETRNYVRRVARALGISEAELGAVPTGVTAGTAQHRPSGPSPGWERRFFGPDTSG</sequence>
<comment type="similarity">
    <text evidence="1">Belongs to the transglycosylase Slt family.</text>
</comment>
<dbReference type="GO" id="GO:0008933">
    <property type="term" value="F:peptidoglycan lytic transglycosylase activity"/>
    <property type="evidence" value="ECO:0007669"/>
    <property type="project" value="InterPro"/>
</dbReference>
<dbReference type="InterPro" id="IPR000189">
    <property type="entry name" value="Transglyc_AS"/>
</dbReference>
<organism evidence="5 6">
    <name type="scientific">Thiorhodococcus minor</name>
    <dbReference type="NCBI Taxonomy" id="57489"/>
    <lineage>
        <taxon>Bacteria</taxon>
        <taxon>Pseudomonadati</taxon>
        <taxon>Pseudomonadota</taxon>
        <taxon>Gammaproteobacteria</taxon>
        <taxon>Chromatiales</taxon>
        <taxon>Chromatiaceae</taxon>
        <taxon>Thiorhodococcus</taxon>
    </lineage>
</organism>
<proteinExistence type="inferred from homology"/>
<dbReference type="PANTHER" id="PTHR37423">
    <property type="entry name" value="SOLUBLE LYTIC MUREIN TRANSGLYCOSYLASE-RELATED"/>
    <property type="match status" value="1"/>
</dbReference>
<evidence type="ECO:0000256" key="2">
    <source>
        <dbReference type="SAM" id="MobiDB-lite"/>
    </source>
</evidence>
<dbReference type="InterPro" id="IPR011990">
    <property type="entry name" value="TPR-like_helical_dom_sf"/>
</dbReference>
<evidence type="ECO:0000256" key="3">
    <source>
        <dbReference type="SAM" id="SignalP"/>
    </source>
</evidence>
<dbReference type="SUPFAM" id="SSF81901">
    <property type="entry name" value="HCP-like"/>
    <property type="match status" value="1"/>
</dbReference>
<comment type="caution">
    <text evidence="5">The sequence shown here is derived from an EMBL/GenBank/DDBJ whole genome shotgun (WGS) entry which is preliminary data.</text>
</comment>
<keyword evidence="6" id="KW-1185">Reference proteome</keyword>
<dbReference type="CDD" id="cd00254">
    <property type="entry name" value="LT-like"/>
    <property type="match status" value="1"/>
</dbReference>
<feature type="domain" description="Transglycosylase SLT" evidence="4">
    <location>
        <begin position="181"/>
        <end position="285"/>
    </location>
</feature>
<dbReference type="InterPro" id="IPR023346">
    <property type="entry name" value="Lysozyme-like_dom_sf"/>
</dbReference>
<name>A0A6M0JZQ3_9GAMM</name>
<dbReference type="SUPFAM" id="SSF53955">
    <property type="entry name" value="Lysozyme-like"/>
    <property type="match status" value="1"/>
</dbReference>
<dbReference type="InterPro" id="IPR008258">
    <property type="entry name" value="Transglycosylase_SLT_dom_1"/>
</dbReference>
<dbReference type="Gene3D" id="1.25.40.10">
    <property type="entry name" value="Tetratricopeptide repeat domain"/>
    <property type="match status" value="1"/>
</dbReference>
<keyword evidence="3" id="KW-0732">Signal</keyword>